<evidence type="ECO:0000313" key="1">
    <source>
        <dbReference type="EMBL" id="GAA4824354.1"/>
    </source>
</evidence>
<reference evidence="2" key="1">
    <citation type="journal article" date="2019" name="Int. J. Syst. Evol. Microbiol.">
        <title>The Global Catalogue of Microorganisms (GCM) 10K type strain sequencing project: providing services to taxonomists for standard genome sequencing and annotation.</title>
        <authorList>
            <consortium name="The Broad Institute Genomics Platform"/>
            <consortium name="The Broad Institute Genome Sequencing Center for Infectious Disease"/>
            <person name="Wu L."/>
            <person name="Ma J."/>
        </authorList>
    </citation>
    <scope>NUCLEOTIDE SEQUENCE [LARGE SCALE GENOMIC DNA]</scope>
    <source>
        <strain evidence="2">JCM 18326</strain>
    </source>
</reference>
<name>A0ABP9D2U4_9BACT</name>
<proteinExistence type="predicted"/>
<keyword evidence="2" id="KW-1185">Reference proteome</keyword>
<evidence type="ECO:0008006" key="3">
    <source>
        <dbReference type="Google" id="ProtNLM"/>
    </source>
</evidence>
<dbReference type="InterPro" id="IPR008969">
    <property type="entry name" value="CarboxyPept-like_regulatory"/>
</dbReference>
<accession>A0ABP9D2U4</accession>
<dbReference type="RefSeq" id="WP_345369107.1">
    <property type="nucleotide sequence ID" value="NZ_BAABJX010000011.1"/>
</dbReference>
<dbReference type="Proteomes" id="UP001500298">
    <property type="component" value="Unassembled WGS sequence"/>
</dbReference>
<protein>
    <recommendedName>
        <fullName evidence="3">Carboxypeptidase-like regulatory domain-containing protein</fullName>
    </recommendedName>
</protein>
<gene>
    <name evidence="1" type="ORF">GCM10023331_06130</name>
</gene>
<evidence type="ECO:0000313" key="2">
    <source>
        <dbReference type="Proteomes" id="UP001500298"/>
    </source>
</evidence>
<dbReference type="EMBL" id="BAABJX010000011">
    <property type="protein sequence ID" value="GAA4824354.1"/>
    <property type="molecule type" value="Genomic_DNA"/>
</dbReference>
<organism evidence="1 2">
    <name type="scientific">Algivirga pacifica</name>
    <dbReference type="NCBI Taxonomy" id="1162670"/>
    <lineage>
        <taxon>Bacteria</taxon>
        <taxon>Pseudomonadati</taxon>
        <taxon>Bacteroidota</taxon>
        <taxon>Cytophagia</taxon>
        <taxon>Cytophagales</taxon>
        <taxon>Flammeovirgaceae</taxon>
        <taxon>Algivirga</taxon>
    </lineage>
</organism>
<comment type="caution">
    <text evidence="1">The sequence shown here is derived from an EMBL/GenBank/DDBJ whole genome shotgun (WGS) entry which is preliminary data.</text>
</comment>
<dbReference type="SUPFAM" id="SSF49464">
    <property type="entry name" value="Carboxypeptidase regulatory domain-like"/>
    <property type="match status" value="1"/>
</dbReference>
<sequence length="264" mass="31100">MKNPITLIFLLFFFNPTLYGQTRSITGRVISEYLESLTGVIIENSDLVVLGMTDIDGRFNISIPQETDSLFFRFPGMEWADIRLHQECHTVDVEVIVMYDVTYDFMSSRKIDRLRKKRFNNLPNLHSNAVKEGLFKSNTLCYERSFNPYKPELDRIEEYLKALRKQNLMQFKNLKIGDIVKIPFGFDSPGKRVNTFYSICGHCTENDYEYVIEGEIVNKYRKHLTLEVKVLKMLPHDSIEYSEKTLKIDSTFKYQMKYFEVILN</sequence>